<dbReference type="Pfam" id="PF01882">
    <property type="entry name" value="DUF58"/>
    <property type="match status" value="1"/>
</dbReference>
<dbReference type="InterPro" id="IPR002881">
    <property type="entry name" value="DUF58"/>
</dbReference>
<evidence type="ECO:0000313" key="3">
    <source>
        <dbReference type="Proteomes" id="UP000587527"/>
    </source>
</evidence>
<dbReference type="EMBL" id="JACHMN010000002">
    <property type="protein sequence ID" value="MBB5868616.1"/>
    <property type="molecule type" value="Genomic_DNA"/>
</dbReference>
<name>A0A841BMW4_9ACTN</name>
<evidence type="ECO:0000313" key="2">
    <source>
        <dbReference type="EMBL" id="MBB5868616.1"/>
    </source>
</evidence>
<keyword evidence="3" id="KW-1185">Reference proteome</keyword>
<protein>
    <submittedName>
        <fullName evidence="2">Uncharacterized protein (DUF58 family)</fullName>
    </submittedName>
</protein>
<dbReference type="Proteomes" id="UP000587527">
    <property type="component" value="Unassembled WGS sequence"/>
</dbReference>
<reference evidence="2 3" key="1">
    <citation type="submission" date="2020-08" db="EMBL/GenBank/DDBJ databases">
        <title>Sequencing the genomes of 1000 actinobacteria strains.</title>
        <authorList>
            <person name="Klenk H.-P."/>
        </authorList>
    </citation>
    <scope>NUCLEOTIDE SEQUENCE [LARGE SCALE GENOMIC DNA]</scope>
    <source>
        <strain evidence="2 3">DSM 45362</strain>
    </source>
</reference>
<comment type="caution">
    <text evidence="2">The sequence shown here is derived from an EMBL/GenBank/DDBJ whole genome shotgun (WGS) entry which is preliminary data.</text>
</comment>
<dbReference type="PANTHER" id="PTHR34351:SF1">
    <property type="entry name" value="SLR1927 PROTEIN"/>
    <property type="match status" value="1"/>
</dbReference>
<gene>
    <name evidence="2" type="ORF">F4553_001995</name>
</gene>
<feature type="domain" description="DUF58" evidence="1">
    <location>
        <begin position="178"/>
        <end position="288"/>
    </location>
</feature>
<organism evidence="2 3">
    <name type="scientific">Allocatelliglobosispora scoriae</name>
    <dbReference type="NCBI Taxonomy" id="643052"/>
    <lineage>
        <taxon>Bacteria</taxon>
        <taxon>Bacillati</taxon>
        <taxon>Actinomycetota</taxon>
        <taxon>Actinomycetes</taxon>
        <taxon>Micromonosporales</taxon>
        <taxon>Micromonosporaceae</taxon>
        <taxon>Allocatelliglobosispora</taxon>
    </lineage>
</organism>
<dbReference type="AlphaFoldDB" id="A0A841BMW4"/>
<evidence type="ECO:0000259" key="1">
    <source>
        <dbReference type="Pfam" id="PF01882"/>
    </source>
</evidence>
<sequence>MTAVAVGLALGYPLLLVVGSGMAAALVTAVVLVGRQPRWQVSREVGPDQVERGESALGRVTFRNTGRTRTPAVTAYDAVSGQLAVPVALVALDPGGTRFRTYPLPTQRRGRYEIGPLTIRREDPLGLARRSAVMATVEELWVLPKLHPVRRVPSGRGSGHGAATAETLFRGSSDFRSLREYVLGDEVKNLHWKSTARAGQLMVREFTDPWRPSVTILLDNRALALSPDAFEEAVEVAASVHRAAVRADCVVTLALTAPDPGGPAGARHHLDRDMQRLCLVAQQDAPAVAVPTGGASCLVFVSGGESAVDRATLSTLKRRADLVIVVDLASSGEAPGVPYVAATSADAAVAQWNALVGR</sequence>
<proteinExistence type="predicted"/>
<accession>A0A841BMW4</accession>
<dbReference type="PANTHER" id="PTHR34351">
    <property type="entry name" value="SLR1927 PROTEIN-RELATED"/>
    <property type="match status" value="1"/>
</dbReference>
<dbReference type="RefSeq" id="WP_184834683.1">
    <property type="nucleotide sequence ID" value="NZ_JACHMN010000002.1"/>
</dbReference>